<keyword evidence="1" id="KW-0732">Signal</keyword>
<proteinExistence type="predicted"/>
<evidence type="ECO:0000256" key="1">
    <source>
        <dbReference type="SAM" id="SignalP"/>
    </source>
</evidence>
<comment type="caution">
    <text evidence="2">The sequence shown here is derived from an EMBL/GenBank/DDBJ whole genome shotgun (WGS) entry which is preliminary data.</text>
</comment>
<sequence>MKKILILAIILIALNTSCSQEATVEPIEVQNDIQTVVDKTLEQSNSKGERFFKVNNLKKDESIKINLVKYEGTKKSIILDGLPKKMDTFYIKIDGDKFSYVEIKDINKGLVGDYSTYKTEDDFLTADNKVSVYDWLDEKVNLDKKVVLFQCDISNSDKVIFNNYDNSSSDKNEDNTRDEENIKNQFGYAVVISKVKDDTKDK</sequence>
<evidence type="ECO:0000313" key="2">
    <source>
        <dbReference type="EMBL" id="MET3617472.1"/>
    </source>
</evidence>
<gene>
    <name evidence="2" type="ORF">ABID14_001103</name>
</gene>
<evidence type="ECO:0000313" key="3">
    <source>
        <dbReference type="Proteomes" id="UP001549162"/>
    </source>
</evidence>
<evidence type="ECO:0008006" key="4">
    <source>
        <dbReference type="Google" id="ProtNLM"/>
    </source>
</evidence>
<dbReference type="RefSeq" id="WP_354367956.1">
    <property type="nucleotide sequence ID" value="NZ_JBEPMA010000005.1"/>
</dbReference>
<accession>A0ABV2J9M1</accession>
<dbReference type="EMBL" id="JBEPMA010000005">
    <property type="protein sequence ID" value="MET3617472.1"/>
    <property type="molecule type" value="Genomic_DNA"/>
</dbReference>
<protein>
    <recommendedName>
        <fullName evidence="4">Lipoprotein</fullName>
    </recommendedName>
</protein>
<keyword evidence="3" id="KW-1185">Reference proteome</keyword>
<organism evidence="2 3">
    <name type="scientific">Peptoniphilus olsenii</name>
    <dbReference type="NCBI Taxonomy" id="411570"/>
    <lineage>
        <taxon>Bacteria</taxon>
        <taxon>Bacillati</taxon>
        <taxon>Bacillota</taxon>
        <taxon>Tissierellia</taxon>
        <taxon>Tissierellales</taxon>
        <taxon>Peptoniphilaceae</taxon>
        <taxon>Peptoniphilus</taxon>
    </lineage>
</organism>
<dbReference type="Proteomes" id="UP001549162">
    <property type="component" value="Unassembled WGS sequence"/>
</dbReference>
<feature type="signal peptide" evidence="1">
    <location>
        <begin position="1"/>
        <end position="22"/>
    </location>
</feature>
<feature type="chain" id="PRO_5045611023" description="Lipoprotein" evidence="1">
    <location>
        <begin position="23"/>
        <end position="202"/>
    </location>
</feature>
<name>A0ABV2J9M1_9FIRM</name>
<reference evidence="2 3" key="1">
    <citation type="submission" date="2024-06" db="EMBL/GenBank/DDBJ databases">
        <title>Genomic Encyclopedia of Type Strains, Phase IV (KMG-IV): sequencing the most valuable type-strain genomes for metagenomic binning, comparative biology and taxonomic classification.</title>
        <authorList>
            <person name="Goeker M."/>
        </authorList>
    </citation>
    <scope>NUCLEOTIDE SEQUENCE [LARGE SCALE GENOMIC DNA]</scope>
    <source>
        <strain evidence="2 3">DSM 21460</strain>
    </source>
</reference>